<accession>A0A975PBI4</accession>
<reference evidence="4" key="1">
    <citation type="submission" date="2021-06" db="EMBL/GenBank/DDBJ databases">
        <authorList>
            <person name="Lee C.-S."/>
            <person name="Jin L."/>
        </authorList>
    </citation>
    <scope>NUCLEOTIDE SEQUENCE</scope>
    <source>
        <strain evidence="4">Con5</strain>
        <plasmid evidence="4">p3</plasmid>
    </source>
</reference>
<dbReference type="CDD" id="cd01949">
    <property type="entry name" value="GGDEF"/>
    <property type="match status" value="1"/>
</dbReference>
<dbReference type="EC" id="2.7.7.65" evidence="1"/>
<dbReference type="InterPro" id="IPR003018">
    <property type="entry name" value="GAF"/>
</dbReference>
<dbReference type="RefSeq" id="WP_215507802.1">
    <property type="nucleotide sequence ID" value="NZ_CP076364.1"/>
</dbReference>
<dbReference type="SUPFAM" id="SSF55781">
    <property type="entry name" value="GAF domain-like"/>
    <property type="match status" value="1"/>
</dbReference>
<comment type="catalytic activity">
    <reaction evidence="2">
        <text>2 GTP = 3',3'-c-di-GMP + 2 diphosphate</text>
        <dbReference type="Rhea" id="RHEA:24898"/>
        <dbReference type="ChEBI" id="CHEBI:33019"/>
        <dbReference type="ChEBI" id="CHEBI:37565"/>
        <dbReference type="ChEBI" id="CHEBI:58805"/>
        <dbReference type="EC" id="2.7.7.65"/>
    </reaction>
</comment>
<organism evidence="4 5">
    <name type="scientific">Gemmobacter fulvus</name>
    <dbReference type="NCBI Taxonomy" id="2840474"/>
    <lineage>
        <taxon>Bacteria</taxon>
        <taxon>Pseudomonadati</taxon>
        <taxon>Pseudomonadota</taxon>
        <taxon>Alphaproteobacteria</taxon>
        <taxon>Rhodobacterales</taxon>
        <taxon>Paracoccaceae</taxon>
        <taxon>Gemmobacter</taxon>
    </lineage>
</organism>
<dbReference type="SMART" id="SM00267">
    <property type="entry name" value="GGDEF"/>
    <property type="match status" value="1"/>
</dbReference>
<dbReference type="InterPro" id="IPR050469">
    <property type="entry name" value="Diguanylate_Cyclase"/>
</dbReference>
<evidence type="ECO:0000259" key="3">
    <source>
        <dbReference type="PROSITE" id="PS50887"/>
    </source>
</evidence>
<dbReference type="PANTHER" id="PTHR45138:SF9">
    <property type="entry name" value="DIGUANYLATE CYCLASE DGCM-RELATED"/>
    <property type="match status" value="1"/>
</dbReference>
<dbReference type="KEGG" id="gfu:KM031_20285"/>
<dbReference type="AlphaFoldDB" id="A0A975PBI4"/>
<keyword evidence="4" id="KW-0614">Plasmid</keyword>
<dbReference type="GO" id="GO:0052621">
    <property type="term" value="F:diguanylate cyclase activity"/>
    <property type="evidence" value="ECO:0007669"/>
    <property type="project" value="UniProtKB-EC"/>
</dbReference>
<keyword evidence="5" id="KW-1185">Reference proteome</keyword>
<dbReference type="EMBL" id="CP076364">
    <property type="protein sequence ID" value="QWK92927.1"/>
    <property type="molecule type" value="Genomic_DNA"/>
</dbReference>
<dbReference type="Proteomes" id="UP000679352">
    <property type="component" value="Plasmid p3"/>
</dbReference>
<dbReference type="InterPro" id="IPR043128">
    <property type="entry name" value="Rev_trsase/Diguanyl_cyclase"/>
</dbReference>
<dbReference type="Gene3D" id="3.30.450.40">
    <property type="match status" value="1"/>
</dbReference>
<dbReference type="Gene3D" id="3.30.70.270">
    <property type="match status" value="1"/>
</dbReference>
<dbReference type="PROSITE" id="PS50887">
    <property type="entry name" value="GGDEF"/>
    <property type="match status" value="1"/>
</dbReference>
<name>A0A975PBI4_9RHOB</name>
<evidence type="ECO:0000313" key="5">
    <source>
        <dbReference type="Proteomes" id="UP000679352"/>
    </source>
</evidence>
<proteinExistence type="predicted"/>
<sequence>MFHLNDEPARLAALRRYEVLDTKPEVEFAEIVTLVKSIFKTKYAAINLIDVDRQWMKAAAGLEVFECAREDAFCAHTIRATRPLAVEDATVDHRFMNNPFVTGDASIRSYLGAPLTSPDGYNIGAICVFDTEPRQYSVADEAVLASFAKVVMSQLELRLIARQDSLTGSLTRRAFVDRMDRLLEKQQTATLLLIDLDRFKSVNDTFGHPIGDLVLKSLAATVQASLRRTDAFGRLGGEEFAVLLPTTDEQGALAFADRLRAEVAARALPEIAGGSITLSIGIAGHREGESRDGWMARADDALYAAKKNGRNRCVVAA</sequence>
<dbReference type="PANTHER" id="PTHR45138">
    <property type="entry name" value="REGULATORY COMPONENTS OF SENSORY TRANSDUCTION SYSTEM"/>
    <property type="match status" value="1"/>
</dbReference>
<feature type="domain" description="GGDEF" evidence="3">
    <location>
        <begin position="187"/>
        <end position="317"/>
    </location>
</feature>
<dbReference type="InterPro" id="IPR000160">
    <property type="entry name" value="GGDEF_dom"/>
</dbReference>
<dbReference type="InterPro" id="IPR029787">
    <property type="entry name" value="Nucleotide_cyclase"/>
</dbReference>
<dbReference type="FunFam" id="3.30.70.270:FF:000001">
    <property type="entry name" value="Diguanylate cyclase domain protein"/>
    <property type="match status" value="1"/>
</dbReference>
<evidence type="ECO:0000313" key="4">
    <source>
        <dbReference type="EMBL" id="QWK92927.1"/>
    </source>
</evidence>
<evidence type="ECO:0000256" key="1">
    <source>
        <dbReference type="ARBA" id="ARBA00012528"/>
    </source>
</evidence>
<dbReference type="SMART" id="SM00065">
    <property type="entry name" value="GAF"/>
    <property type="match status" value="1"/>
</dbReference>
<dbReference type="InterPro" id="IPR029016">
    <property type="entry name" value="GAF-like_dom_sf"/>
</dbReference>
<dbReference type="Pfam" id="PF00990">
    <property type="entry name" value="GGDEF"/>
    <property type="match status" value="1"/>
</dbReference>
<gene>
    <name evidence="4" type="ORF">KM031_20285</name>
</gene>
<protein>
    <recommendedName>
        <fullName evidence="1">diguanylate cyclase</fullName>
        <ecNumber evidence="1">2.7.7.65</ecNumber>
    </recommendedName>
</protein>
<dbReference type="NCBIfam" id="TIGR00254">
    <property type="entry name" value="GGDEF"/>
    <property type="match status" value="1"/>
</dbReference>
<evidence type="ECO:0000256" key="2">
    <source>
        <dbReference type="ARBA" id="ARBA00034247"/>
    </source>
</evidence>
<geneLocation type="plasmid" evidence="4 5">
    <name>p3</name>
</geneLocation>
<dbReference type="SUPFAM" id="SSF55073">
    <property type="entry name" value="Nucleotide cyclase"/>
    <property type="match status" value="1"/>
</dbReference>
<dbReference type="Pfam" id="PF01590">
    <property type="entry name" value="GAF"/>
    <property type="match status" value="1"/>
</dbReference>